<evidence type="ECO:0000259" key="1">
    <source>
        <dbReference type="Pfam" id="PF18206"/>
    </source>
</evidence>
<dbReference type="PROSITE" id="PS51257">
    <property type="entry name" value="PROKAR_LIPOPROTEIN"/>
    <property type="match status" value="1"/>
</dbReference>
<dbReference type="Gene3D" id="2.60.120.1200">
    <property type="match status" value="1"/>
</dbReference>
<feature type="domain" description="Porphyranase beta-sandwich" evidence="1">
    <location>
        <begin position="445"/>
        <end position="541"/>
    </location>
</feature>
<keyword evidence="3" id="KW-1185">Reference proteome</keyword>
<evidence type="ECO:0000313" key="2">
    <source>
        <dbReference type="EMBL" id="VGO17457.1"/>
    </source>
</evidence>
<dbReference type="SUPFAM" id="SSF51445">
    <property type="entry name" value="(Trans)glycosidases"/>
    <property type="match status" value="1"/>
</dbReference>
<gene>
    <name evidence="2" type="ORF">PDESU_06053</name>
</gene>
<sequence>MKIGNVIGLMVLGSVLTGCVPEQEQRAIDWSKPHIVVEAETTRAIGGVSEVDRKRYFCVSDNGTGFDKRMTPEVYDYLVNELGISFGRSLGPVQWVAKQLKEDPTRPGYADVTGLKTQKLPEPGEQFVKDFGPNLDVASHGNHNAYPAYMGKHMQEGAEYHGTPEWIPENIDAAAELAAAVMKYNYTDFDRPKYFEPLNEPHWKYFVDQHMADWHLAVQEKVHALTPEVKVGGMCQSVSYFFRDNYQNFNGFKGFIQNTQGRMDFYSFHSYDYLRWRDGEFKGRIQSGIALEGSLDLMQNYTVNEFGKEVDVVVSEQGGYAHHEPKGMYDGEFLAAGIMASNYPNADATSWDYEMKKRSIVCFGHVSSILANTMAFIDHPHTVQKSVPFLLPNTWSWDTKYYANLYVPKHYTDESEWVGTHMLDFYKFFRGVDGRRVKCISSDPDLQTRAFVDGSKLYLAVNNQSWRPEAVSLHGIDAKQVEIRRFGRNTDFTAYYTEETIATPETLELPGRESVMIVADLGKPIAEQAKVNEIMCYGDKVIVPMKKAEFTVKVPVEKQIDYAVLRVGLTRKTESNKEAVITLNGKPLAVPLEDCADRLADGEYGVTKLVNLNVADLQAENIVKVSFPDGDEGMVGTVVIRAAVVE</sequence>
<dbReference type="CDD" id="cd21510">
    <property type="entry name" value="agarase_cat"/>
    <property type="match status" value="1"/>
</dbReference>
<dbReference type="InterPro" id="IPR017853">
    <property type="entry name" value="GH"/>
</dbReference>
<reference evidence="2 3" key="1">
    <citation type="submission" date="2019-04" db="EMBL/GenBank/DDBJ databases">
        <authorList>
            <person name="Van Vliet M D."/>
        </authorList>
    </citation>
    <scope>NUCLEOTIDE SEQUENCE [LARGE SCALE GENOMIC DNA]</scope>
    <source>
        <strain evidence="2 3">F1</strain>
    </source>
</reference>
<organism evidence="2 3">
    <name type="scientific">Pontiella desulfatans</name>
    <dbReference type="NCBI Taxonomy" id="2750659"/>
    <lineage>
        <taxon>Bacteria</taxon>
        <taxon>Pseudomonadati</taxon>
        <taxon>Kiritimatiellota</taxon>
        <taxon>Kiritimatiellia</taxon>
        <taxon>Kiritimatiellales</taxon>
        <taxon>Pontiellaceae</taxon>
        <taxon>Pontiella</taxon>
    </lineage>
</organism>
<dbReference type="EMBL" id="CAAHFG010000004">
    <property type="protein sequence ID" value="VGO17457.1"/>
    <property type="molecule type" value="Genomic_DNA"/>
</dbReference>
<dbReference type="Gene3D" id="3.20.20.80">
    <property type="entry name" value="Glycosidases"/>
    <property type="match status" value="1"/>
</dbReference>
<protein>
    <submittedName>
        <fullName evidence="2">Beta-porphyranase A</fullName>
    </submittedName>
</protein>
<proteinExistence type="predicted"/>
<dbReference type="InterPro" id="IPR040527">
    <property type="entry name" value="Beta-sand_Porphyrn"/>
</dbReference>
<accession>A0A6C2UD21</accession>
<dbReference type="Proteomes" id="UP000366872">
    <property type="component" value="Unassembled WGS sequence"/>
</dbReference>
<dbReference type="Pfam" id="PF18206">
    <property type="entry name" value="Porphyrn_cat_1"/>
    <property type="match status" value="1"/>
</dbReference>
<dbReference type="AlphaFoldDB" id="A0A6C2UD21"/>
<dbReference type="RefSeq" id="WP_168442688.1">
    <property type="nucleotide sequence ID" value="NZ_CAAHFG010000004.1"/>
</dbReference>
<name>A0A6C2UD21_PONDE</name>
<evidence type="ECO:0000313" key="3">
    <source>
        <dbReference type="Proteomes" id="UP000366872"/>
    </source>
</evidence>